<gene>
    <name evidence="4" type="ORF">ACFPJ6_09670</name>
</gene>
<dbReference type="SUPFAM" id="SSF55073">
    <property type="entry name" value="Nucleotide cyclase"/>
    <property type="match status" value="1"/>
</dbReference>
<dbReference type="CDD" id="cd00130">
    <property type="entry name" value="PAS"/>
    <property type="match status" value="1"/>
</dbReference>
<dbReference type="InterPro" id="IPR052155">
    <property type="entry name" value="Biofilm_reg_signaling"/>
</dbReference>
<sequence length="691" mass="74987">MGGDDPDEPVDAPADPAAAAFATSPVGTLVTDHAGVVVDVNHAICRLLGLRRDEVVGRGAMDLVSGQDRHLADAERGRMHAGAAGGRFTCRVVDAAGASRWTRWTWRALAPEGRQPYAVLHVEDVDRASRTLLVSDDLLAAVEDERAALTATLEAIPDGLAIFHAQRDEAGEVVDVRLVRINRTGAAGIPPDRLVGLSVLDYFPESRATGLFDALLDTLRHGRTNRLLIEVGEHGTWPGTFENVVVRIDEDRVLSTFRDVSQARDDAQRLLHAATHDALTGLPNRVLLRDRVEHALQRTAREGHPVAVAFLDLDGFKAVNDTHGHRQGDVLLQEVARRLSDAVREEDTVARLGGDEFVLVLERVGDEAEWRHVHERVVAALARPFLVAGQAVTLRASVGVVFPPKGQTDADAVLGNADIAMYASKSTGKARYTVFTEQHRRRVIDLVALEADLGKALTREEFSLHFQGIVDVTSGDVVGAEALLRWQHPRRGLLSPADFLPAAEAGGLMVDVGAWVLEEALRQAARWRLVARRDCFVTVNVSAQQLVRGDYVRRVRQALAGSGVPSRSLVVEITESQVLPSSASVLDQLRELRDLGVQVAVDDFGTGYSSLSHLATLPVDLVKIDRAFLTDLADSRRSAVLRSAVEMTRAVGATCVVEGIETQEQYDAVRATGARFAQGFLLGRPRPGYVV</sequence>
<dbReference type="InterPro" id="IPR001633">
    <property type="entry name" value="EAL_dom"/>
</dbReference>
<protein>
    <submittedName>
        <fullName evidence="4">Bifunctional diguanylate cyclase/phosphodiesterase</fullName>
    </submittedName>
</protein>
<dbReference type="Proteomes" id="UP001596122">
    <property type="component" value="Unassembled WGS sequence"/>
</dbReference>
<dbReference type="EMBL" id="JBHSLD010000007">
    <property type="protein sequence ID" value="MFC5381060.1"/>
    <property type="molecule type" value="Genomic_DNA"/>
</dbReference>
<comment type="caution">
    <text evidence="4">The sequence shown here is derived from an EMBL/GenBank/DDBJ whole genome shotgun (WGS) entry which is preliminary data.</text>
</comment>
<dbReference type="InterPro" id="IPR013767">
    <property type="entry name" value="PAS_fold"/>
</dbReference>
<proteinExistence type="predicted"/>
<evidence type="ECO:0000313" key="4">
    <source>
        <dbReference type="EMBL" id="MFC5381060.1"/>
    </source>
</evidence>
<dbReference type="InterPro" id="IPR029787">
    <property type="entry name" value="Nucleotide_cyclase"/>
</dbReference>
<name>A0ABW0GPG1_9MICO</name>
<dbReference type="Pfam" id="PF00989">
    <property type="entry name" value="PAS"/>
    <property type="match status" value="1"/>
</dbReference>
<organism evidence="4 5">
    <name type="scientific">Aquipuribacter nitratireducens</name>
    <dbReference type="NCBI Taxonomy" id="650104"/>
    <lineage>
        <taxon>Bacteria</taxon>
        <taxon>Bacillati</taxon>
        <taxon>Actinomycetota</taxon>
        <taxon>Actinomycetes</taxon>
        <taxon>Micrococcales</taxon>
        <taxon>Intrasporangiaceae</taxon>
        <taxon>Aquipuribacter</taxon>
    </lineage>
</organism>
<dbReference type="SUPFAM" id="SSF55785">
    <property type="entry name" value="PYP-like sensor domain (PAS domain)"/>
    <property type="match status" value="2"/>
</dbReference>
<dbReference type="Pfam" id="PF00990">
    <property type="entry name" value="GGDEF"/>
    <property type="match status" value="1"/>
</dbReference>
<dbReference type="InterPro" id="IPR035965">
    <property type="entry name" value="PAS-like_dom_sf"/>
</dbReference>
<keyword evidence="5" id="KW-1185">Reference proteome</keyword>
<evidence type="ECO:0000259" key="1">
    <source>
        <dbReference type="PROSITE" id="PS50112"/>
    </source>
</evidence>
<dbReference type="SMART" id="SM00052">
    <property type="entry name" value="EAL"/>
    <property type="match status" value="1"/>
</dbReference>
<dbReference type="NCBIfam" id="TIGR00229">
    <property type="entry name" value="sensory_box"/>
    <property type="match status" value="1"/>
</dbReference>
<dbReference type="PROSITE" id="PS50112">
    <property type="entry name" value="PAS"/>
    <property type="match status" value="1"/>
</dbReference>
<feature type="domain" description="GGDEF" evidence="3">
    <location>
        <begin position="304"/>
        <end position="437"/>
    </location>
</feature>
<dbReference type="RefSeq" id="WP_340270978.1">
    <property type="nucleotide sequence ID" value="NZ_JBBEOG010000008.1"/>
</dbReference>
<dbReference type="Gene3D" id="3.20.20.450">
    <property type="entry name" value="EAL domain"/>
    <property type="match status" value="1"/>
</dbReference>
<feature type="domain" description="PAS" evidence="1">
    <location>
        <begin position="29"/>
        <end position="69"/>
    </location>
</feature>
<dbReference type="InterPro" id="IPR043128">
    <property type="entry name" value="Rev_trsase/Diguanyl_cyclase"/>
</dbReference>
<dbReference type="InterPro" id="IPR000160">
    <property type="entry name" value="GGDEF_dom"/>
</dbReference>
<dbReference type="PANTHER" id="PTHR44757">
    <property type="entry name" value="DIGUANYLATE CYCLASE DGCP"/>
    <property type="match status" value="1"/>
</dbReference>
<reference evidence="5" key="1">
    <citation type="journal article" date="2019" name="Int. J. Syst. Evol. Microbiol.">
        <title>The Global Catalogue of Microorganisms (GCM) 10K type strain sequencing project: providing services to taxonomists for standard genome sequencing and annotation.</title>
        <authorList>
            <consortium name="The Broad Institute Genomics Platform"/>
            <consortium name="The Broad Institute Genome Sequencing Center for Infectious Disease"/>
            <person name="Wu L."/>
            <person name="Ma J."/>
        </authorList>
    </citation>
    <scope>NUCLEOTIDE SEQUENCE [LARGE SCALE GENOMIC DNA]</scope>
    <source>
        <strain evidence="5">CCUG 43114</strain>
    </source>
</reference>
<dbReference type="PROSITE" id="PS50887">
    <property type="entry name" value="GGDEF"/>
    <property type="match status" value="1"/>
</dbReference>
<dbReference type="CDD" id="cd01949">
    <property type="entry name" value="GGDEF"/>
    <property type="match status" value="1"/>
</dbReference>
<dbReference type="Gene3D" id="3.30.450.20">
    <property type="entry name" value="PAS domain"/>
    <property type="match status" value="2"/>
</dbReference>
<dbReference type="NCBIfam" id="TIGR00254">
    <property type="entry name" value="GGDEF"/>
    <property type="match status" value="1"/>
</dbReference>
<dbReference type="Gene3D" id="3.30.70.270">
    <property type="match status" value="1"/>
</dbReference>
<dbReference type="CDD" id="cd01948">
    <property type="entry name" value="EAL"/>
    <property type="match status" value="1"/>
</dbReference>
<feature type="domain" description="EAL" evidence="2">
    <location>
        <begin position="446"/>
        <end position="691"/>
    </location>
</feature>
<evidence type="ECO:0000313" key="5">
    <source>
        <dbReference type="Proteomes" id="UP001596122"/>
    </source>
</evidence>
<dbReference type="SUPFAM" id="SSF141868">
    <property type="entry name" value="EAL domain-like"/>
    <property type="match status" value="1"/>
</dbReference>
<dbReference type="PROSITE" id="PS50883">
    <property type="entry name" value="EAL"/>
    <property type="match status" value="1"/>
</dbReference>
<dbReference type="PANTHER" id="PTHR44757:SF2">
    <property type="entry name" value="BIOFILM ARCHITECTURE MAINTENANCE PROTEIN MBAA"/>
    <property type="match status" value="1"/>
</dbReference>
<accession>A0ABW0GPG1</accession>
<dbReference type="SMART" id="SM00091">
    <property type="entry name" value="PAS"/>
    <property type="match status" value="1"/>
</dbReference>
<dbReference type="SMART" id="SM00267">
    <property type="entry name" value="GGDEF"/>
    <property type="match status" value="1"/>
</dbReference>
<dbReference type="InterPro" id="IPR000014">
    <property type="entry name" value="PAS"/>
</dbReference>
<evidence type="ECO:0000259" key="2">
    <source>
        <dbReference type="PROSITE" id="PS50883"/>
    </source>
</evidence>
<evidence type="ECO:0000259" key="3">
    <source>
        <dbReference type="PROSITE" id="PS50887"/>
    </source>
</evidence>
<dbReference type="InterPro" id="IPR035919">
    <property type="entry name" value="EAL_sf"/>
</dbReference>
<dbReference type="Pfam" id="PF00563">
    <property type="entry name" value="EAL"/>
    <property type="match status" value="1"/>
</dbReference>